<sequence>MSPRLIGQFARFGVVGVAGLLVDLGVLFLTAPWLGWYGGRAVSFWAAASATWWLNRRYTFSAGAAAGGPGVGAVGREYLRYLGSMLGGAVLNYGAYALTLHFVHGPAAAALGVAIGSVTGMCANFVAARQLVFRQALPRRTMQALALWPAADVARLTGVFTDIDDTLTTDGTITPDALQALADLKAVGVSVIAITGRPVGWSEPFARSWPVDAIVAENGAVALVRGPDGELAKHYQQDLATRTANFARMQQVLARIEAEVPGARRATDSAGRECDIAIDHSEFTQLTEAQIAAVVALMQGEGMHATVSSIHINGWYGDHNKLEGARWIVRELLGRTLDAERDRWVYVGDSTNDQLMFEAFAHSIGVANIARFVPVLEHLPRYVTQGERGAGFAEVARAVLAAR</sequence>
<comment type="caution">
    <text evidence="7">The sequence shown here is derived from an EMBL/GenBank/DDBJ whole genome shotgun (WGS) entry which is preliminary data.</text>
</comment>
<keyword evidence="2 5" id="KW-0812">Transmembrane</keyword>
<dbReference type="PANTHER" id="PTHR10000:SF8">
    <property type="entry name" value="HAD SUPERFAMILY HYDROLASE-LIKE, TYPE 3"/>
    <property type="match status" value="1"/>
</dbReference>
<feature type="transmembrane region" description="Helical" evidence="5">
    <location>
        <begin position="81"/>
        <end position="103"/>
    </location>
</feature>
<dbReference type="Proteomes" id="UP001226867">
    <property type="component" value="Unassembled WGS sequence"/>
</dbReference>
<feature type="transmembrane region" description="Helical" evidence="5">
    <location>
        <begin position="12"/>
        <end position="31"/>
    </location>
</feature>
<protein>
    <submittedName>
        <fullName evidence="7">HAD superfamily hydrolase (TIGR01484 family)</fullName>
    </submittedName>
</protein>
<dbReference type="Pfam" id="PF04138">
    <property type="entry name" value="GtrA_DPMS_TM"/>
    <property type="match status" value="1"/>
</dbReference>
<keyword evidence="4 5" id="KW-0472">Membrane</keyword>
<gene>
    <name evidence="7" type="ORF">J2W36_000507</name>
</gene>
<dbReference type="NCBIfam" id="TIGR01484">
    <property type="entry name" value="HAD-SF-IIB"/>
    <property type="match status" value="1"/>
</dbReference>
<evidence type="ECO:0000313" key="7">
    <source>
        <dbReference type="EMBL" id="MDP9898272.1"/>
    </source>
</evidence>
<evidence type="ECO:0000256" key="1">
    <source>
        <dbReference type="ARBA" id="ARBA00004141"/>
    </source>
</evidence>
<feature type="transmembrane region" description="Helical" evidence="5">
    <location>
        <begin position="109"/>
        <end position="132"/>
    </location>
</feature>
<organism evidence="7 8">
    <name type="scientific">Variovorax ginsengisoli</name>
    <dbReference type="NCBI Taxonomy" id="363844"/>
    <lineage>
        <taxon>Bacteria</taxon>
        <taxon>Pseudomonadati</taxon>
        <taxon>Pseudomonadota</taxon>
        <taxon>Betaproteobacteria</taxon>
        <taxon>Burkholderiales</taxon>
        <taxon>Comamonadaceae</taxon>
        <taxon>Variovorax</taxon>
    </lineage>
</organism>
<evidence type="ECO:0000256" key="3">
    <source>
        <dbReference type="ARBA" id="ARBA00022989"/>
    </source>
</evidence>
<dbReference type="Pfam" id="PF08282">
    <property type="entry name" value="Hydrolase_3"/>
    <property type="match status" value="1"/>
</dbReference>
<dbReference type="GO" id="GO:0016787">
    <property type="term" value="F:hydrolase activity"/>
    <property type="evidence" value="ECO:0007669"/>
    <property type="project" value="UniProtKB-KW"/>
</dbReference>
<evidence type="ECO:0000256" key="2">
    <source>
        <dbReference type="ARBA" id="ARBA00022692"/>
    </source>
</evidence>
<dbReference type="InterPro" id="IPR006379">
    <property type="entry name" value="HAD-SF_hydro_IIB"/>
</dbReference>
<dbReference type="InterPro" id="IPR023214">
    <property type="entry name" value="HAD_sf"/>
</dbReference>
<dbReference type="EMBL" id="JAUSRO010000002">
    <property type="protein sequence ID" value="MDP9898272.1"/>
    <property type="molecule type" value="Genomic_DNA"/>
</dbReference>
<dbReference type="InterPro" id="IPR007267">
    <property type="entry name" value="GtrA_DPMS_TM"/>
</dbReference>
<proteinExistence type="predicted"/>
<accession>A0ABT9S1Q1</accession>
<evidence type="ECO:0000259" key="6">
    <source>
        <dbReference type="Pfam" id="PF04138"/>
    </source>
</evidence>
<keyword evidence="3 5" id="KW-1133">Transmembrane helix</keyword>
<evidence type="ECO:0000256" key="4">
    <source>
        <dbReference type="ARBA" id="ARBA00023136"/>
    </source>
</evidence>
<dbReference type="InterPro" id="IPR036412">
    <property type="entry name" value="HAD-like_sf"/>
</dbReference>
<dbReference type="Gene3D" id="3.40.50.1000">
    <property type="entry name" value="HAD superfamily/HAD-like"/>
    <property type="match status" value="1"/>
</dbReference>
<dbReference type="PANTHER" id="PTHR10000">
    <property type="entry name" value="PHOSPHOSERINE PHOSPHATASE"/>
    <property type="match status" value="1"/>
</dbReference>
<feature type="domain" description="GtrA/DPMS transmembrane" evidence="6">
    <location>
        <begin position="11"/>
        <end position="133"/>
    </location>
</feature>
<dbReference type="Gene3D" id="3.90.1070.10">
    <property type="match status" value="1"/>
</dbReference>
<name>A0ABT9S1Q1_9BURK</name>
<evidence type="ECO:0000256" key="5">
    <source>
        <dbReference type="SAM" id="Phobius"/>
    </source>
</evidence>
<comment type="subcellular location">
    <subcellularLocation>
        <location evidence="1">Membrane</location>
        <topology evidence="1">Multi-pass membrane protein</topology>
    </subcellularLocation>
</comment>
<evidence type="ECO:0000313" key="8">
    <source>
        <dbReference type="Proteomes" id="UP001226867"/>
    </source>
</evidence>
<dbReference type="SUPFAM" id="SSF56784">
    <property type="entry name" value="HAD-like"/>
    <property type="match status" value="1"/>
</dbReference>
<reference evidence="7 8" key="1">
    <citation type="submission" date="2023-07" db="EMBL/GenBank/DDBJ databases">
        <title>Sorghum-associated microbial communities from plants grown in Nebraska, USA.</title>
        <authorList>
            <person name="Schachtman D."/>
        </authorList>
    </citation>
    <scope>NUCLEOTIDE SEQUENCE [LARGE SCALE GENOMIC DNA]</scope>
    <source>
        <strain evidence="7 8">DS1607</strain>
    </source>
</reference>
<keyword evidence="7" id="KW-0378">Hydrolase</keyword>
<keyword evidence="8" id="KW-1185">Reference proteome</keyword>